<protein>
    <recommendedName>
        <fullName evidence="3">Bro-N domain-containing protein</fullName>
    </recommendedName>
</protein>
<keyword evidence="1" id="KW-0614">Plasmid</keyword>
<dbReference type="Proteomes" id="UP000007887">
    <property type="component" value="Plasmid pSRC6"/>
</dbReference>
<dbReference type="AlphaFoldDB" id="I0GVH5"/>
<dbReference type="HOGENOM" id="CLU_048266_0_0_9"/>
<dbReference type="PANTHER" id="PTHR35810:SF1">
    <property type="entry name" value="CYTOPLASMIC PROTEIN"/>
    <property type="match status" value="1"/>
</dbReference>
<organism evidence="1 2">
    <name type="scientific">Selenomonas ruminantium subsp. lactilytica (strain NBRC 103574 / TAM6421)</name>
    <dbReference type="NCBI Taxonomy" id="927704"/>
    <lineage>
        <taxon>Bacteria</taxon>
        <taxon>Bacillati</taxon>
        <taxon>Bacillota</taxon>
        <taxon>Negativicutes</taxon>
        <taxon>Selenomonadales</taxon>
        <taxon>Selenomonadaceae</taxon>
        <taxon>Selenomonas</taxon>
    </lineage>
</organism>
<evidence type="ECO:0008006" key="3">
    <source>
        <dbReference type="Google" id="ProtNLM"/>
    </source>
</evidence>
<accession>I0GVH5</accession>
<name>I0GVH5_SELRL</name>
<dbReference type="PIRSF" id="PIRSF015268">
    <property type="entry name" value="Virulence_RhuM"/>
    <property type="match status" value="1"/>
</dbReference>
<dbReference type="PANTHER" id="PTHR35810">
    <property type="entry name" value="CYTOPLASMIC PROTEIN-RELATED"/>
    <property type="match status" value="1"/>
</dbReference>
<dbReference type="KEGG" id="sri:SELR_pSRC600100"/>
<dbReference type="Pfam" id="PF13310">
    <property type="entry name" value="Virulence_RhuM"/>
    <property type="match status" value="1"/>
</dbReference>
<dbReference type="RefSeq" id="WP_014426062.1">
    <property type="nucleotide sequence ID" value="NC_017070.1"/>
</dbReference>
<dbReference type="GeneID" id="61463076"/>
<dbReference type="OrthoDB" id="9802752at2"/>
<dbReference type="EMBL" id="AP012295">
    <property type="protein sequence ID" value="BAL84762.1"/>
    <property type="molecule type" value="Genomic_DNA"/>
</dbReference>
<gene>
    <name evidence="1" type="ordered locus">SELR_pSRC600100</name>
</gene>
<sequence>MTNANIRNSTVDFLVFTKDSGAGSIEVRVQNGDVWLTQKALGELFDIDRSVIAKHLKKIYTDGEQDEDSTCAKFAQVADNGKTYQYKFYSLSAIIAVGYKVNSQRAIQFRQWATKVLDTFAKQGYVLDKNRLINGQIFDEDYFDHLISEIQEIRASERRFYQKITDIYATAVDYTLDSKTTRDFFATVQNKMHYAVHGSTAAELIMDRADHKKEHMGLTSWKNAPDGKIVKADVSIAKNYLAKEEMQELNEIVTMYLDYATRQARRHIPMTMADWASKLDAFLQFNDAEILHDKGKVSAAIAKAFAESEFEQYRVLQDKHYVSDFDRLMQEADN</sequence>
<proteinExistence type="predicted"/>
<evidence type="ECO:0000313" key="2">
    <source>
        <dbReference type="Proteomes" id="UP000007887"/>
    </source>
</evidence>
<evidence type="ECO:0000313" key="1">
    <source>
        <dbReference type="EMBL" id="BAL84762.1"/>
    </source>
</evidence>
<reference evidence="1 2" key="1">
    <citation type="submission" date="2011-10" db="EMBL/GenBank/DDBJ databases">
        <title>Whole genome sequence of Selenomonas ruminantium subsp. lactilytica TAM6421.</title>
        <authorList>
            <person name="Oguchi A."/>
            <person name="Ankai A."/>
            <person name="Kaneko J."/>
            <person name="Yamada-Narita S."/>
            <person name="Fukui S."/>
            <person name="Takahashi M."/>
            <person name="Onodera T."/>
            <person name="Kojima S."/>
            <person name="Fushimi T."/>
            <person name="Abe N."/>
            <person name="Kamio Y."/>
            <person name="Yamazaki S."/>
            <person name="Fujita N."/>
        </authorList>
    </citation>
    <scope>NUCLEOTIDE SEQUENCE [LARGE SCALE GENOMIC DNA]</scope>
    <source>
        <strain evidence="2">NBRC 103574 / TAM6421</strain>
        <plasmid evidence="1 2">pSRC6</plasmid>
    </source>
</reference>
<geneLocation type="plasmid" evidence="1 2">
    <name>pSRC6</name>
</geneLocation>
<dbReference type="PATRIC" id="fig|927704.6.peg.3573"/>
<dbReference type="InterPro" id="IPR011204">
    <property type="entry name" value="Virulence_RhuM-like"/>
</dbReference>